<dbReference type="GO" id="GO:0009014">
    <property type="term" value="F:succinyl-diaminopimelate desuccinylase activity"/>
    <property type="evidence" value="ECO:0007669"/>
    <property type="project" value="TreeGrafter"/>
</dbReference>
<dbReference type="Gene3D" id="3.40.630.10">
    <property type="entry name" value="Zn peptidases"/>
    <property type="match status" value="1"/>
</dbReference>
<evidence type="ECO:0000256" key="2">
    <source>
        <dbReference type="ARBA" id="ARBA00022723"/>
    </source>
</evidence>
<comment type="caution">
    <text evidence="4">The sequence shown here is derived from an EMBL/GenBank/DDBJ whole genome shotgun (WGS) entry which is preliminary data.</text>
</comment>
<dbReference type="PANTHER" id="PTHR43270">
    <property type="entry name" value="BETA-ALA-HIS DIPEPTIDASE"/>
    <property type="match status" value="1"/>
</dbReference>
<dbReference type="GO" id="GO:0008233">
    <property type="term" value="F:peptidase activity"/>
    <property type="evidence" value="ECO:0007669"/>
    <property type="project" value="UniProtKB-KW"/>
</dbReference>
<evidence type="ECO:0000256" key="1">
    <source>
        <dbReference type="ARBA" id="ARBA00022670"/>
    </source>
</evidence>
<dbReference type="PANTHER" id="PTHR43270:SF8">
    <property type="entry name" value="DI- AND TRIPEPTIDASE DUG2-RELATED"/>
    <property type="match status" value="1"/>
</dbReference>
<name>X0SLD5_9ZZZZ</name>
<dbReference type="GO" id="GO:0009089">
    <property type="term" value="P:lysine biosynthetic process via diaminopimelate"/>
    <property type="evidence" value="ECO:0007669"/>
    <property type="project" value="TreeGrafter"/>
</dbReference>
<reference evidence="4" key="1">
    <citation type="journal article" date="2014" name="Front. Microbiol.">
        <title>High frequency of phylogenetically diverse reductive dehalogenase-homologous genes in deep subseafloor sedimentary metagenomes.</title>
        <authorList>
            <person name="Kawai M."/>
            <person name="Futagami T."/>
            <person name="Toyoda A."/>
            <person name="Takaki Y."/>
            <person name="Nishi S."/>
            <person name="Hori S."/>
            <person name="Arai W."/>
            <person name="Tsubouchi T."/>
            <person name="Morono Y."/>
            <person name="Uchiyama I."/>
            <person name="Ito T."/>
            <person name="Fujiyama A."/>
            <person name="Inagaki F."/>
            <person name="Takami H."/>
        </authorList>
    </citation>
    <scope>NUCLEOTIDE SEQUENCE</scope>
    <source>
        <strain evidence="4">Expedition CK06-06</strain>
    </source>
</reference>
<dbReference type="GO" id="GO:0005829">
    <property type="term" value="C:cytosol"/>
    <property type="evidence" value="ECO:0007669"/>
    <property type="project" value="TreeGrafter"/>
</dbReference>
<dbReference type="AlphaFoldDB" id="X0SLD5"/>
<dbReference type="GO" id="GO:0046872">
    <property type="term" value="F:metal ion binding"/>
    <property type="evidence" value="ECO:0007669"/>
    <property type="project" value="UniProtKB-KW"/>
</dbReference>
<accession>X0SLD5</accession>
<keyword evidence="1" id="KW-0645">Protease</keyword>
<sequence>MDDFARINNYLDAHLDKSITELSRLVTQPSVSAQNWGLTECADLVADMLHARGFDIQIITTDGAPVVFGERSGRSDKTLLIYNHYDVQPPEPLDLWDSPPFEPSLRDGKLYGRGVADDKGPIVSRLLAIDALLEHDAELPCNIKFIIEGEEETSSVHLHDFVEQNQEMLSADACIWEFGGVDHRETPMQYLGLRGICYVELSVETAKVDTHSGTGGSIFPNAAWRLVWALRSLKGSDGRIRISGFYNPVKQPSPRDRQYMAALPEVAAEYKERYGVKYFLKGLTGGVDLRIAEVFEPTCTICGLTSGYQGPGSKTVLPARASAKVDFRLVPDQHPLEILDQLRKHLDNQGFDDV</sequence>
<dbReference type="Pfam" id="PF01546">
    <property type="entry name" value="Peptidase_M20"/>
    <property type="match status" value="1"/>
</dbReference>
<dbReference type="Gene3D" id="3.30.70.360">
    <property type="match status" value="1"/>
</dbReference>
<keyword evidence="3" id="KW-0378">Hydrolase</keyword>
<dbReference type="InterPro" id="IPR051458">
    <property type="entry name" value="Cyt/Met_Dipeptidase"/>
</dbReference>
<dbReference type="GO" id="GO:0006508">
    <property type="term" value="P:proteolysis"/>
    <property type="evidence" value="ECO:0007669"/>
    <property type="project" value="UniProtKB-KW"/>
</dbReference>
<keyword evidence="2" id="KW-0479">Metal-binding</keyword>
<proteinExistence type="predicted"/>
<dbReference type="SUPFAM" id="SSF53187">
    <property type="entry name" value="Zn-dependent exopeptidases"/>
    <property type="match status" value="1"/>
</dbReference>
<protein>
    <submittedName>
        <fullName evidence="4">Uncharacterized protein</fullName>
    </submittedName>
</protein>
<feature type="non-terminal residue" evidence="4">
    <location>
        <position position="354"/>
    </location>
</feature>
<evidence type="ECO:0000256" key="3">
    <source>
        <dbReference type="ARBA" id="ARBA00022801"/>
    </source>
</evidence>
<dbReference type="InterPro" id="IPR002933">
    <property type="entry name" value="Peptidase_M20"/>
</dbReference>
<gene>
    <name evidence="4" type="ORF">S01H1_05757</name>
</gene>
<organism evidence="4">
    <name type="scientific">marine sediment metagenome</name>
    <dbReference type="NCBI Taxonomy" id="412755"/>
    <lineage>
        <taxon>unclassified sequences</taxon>
        <taxon>metagenomes</taxon>
        <taxon>ecological metagenomes</taxon>
    </lineage>
</organism>
<evidence type="ECO:0000313" key="4">
    <source>
        <dbReference type="EMBL" id="GAF75936.1"/>
    </source>
</evidence>
<dbReference type="EMBL" id="BARS01002993">
    <property type="protein sequence ID" value="GAF75936.1"/>
    <property type="molecule type" value="Genomic_DNA"/>
</dbReference>